<keyword evidence="2" id="KW-0472">Membrane</keyword>
<dbReference type="GeneID" id="68296929"/>
<feature type="transmembrane region" description="Helical" evidence="2">
    <location>
        <begin position="29"/>
        <end position="52"/>
    </location>
</feature>
<proteinExistence type="predicted"/>
<comment type="caution">
    <text evidence="3">The sequence shown here is derived from an EMBL/GenBank/DDBJ whole genome shotgun (WGS) entry which is preliminary data.</text>
</comment>
<evidence type="ECO:0000313" key="4">
    <source>
        <dbReference type="Proteomes" id="UP000825890"/>
    </source>
</evidence>
<feature type="transmembrane region" description="Helical" evidence="2">
    <location>
        <begin position="64"/>
        <end position="84"/>
    </location>
</feature>
<feature type="transmembrane region" description="Helical" evidence="2">
    <location>
        <begin position="451"/>
        <end position="474"/>
    </location>
</feature>
<dbReference type="InterPro" id="IPR021514">
    <property type="entry name" value="DUF3176"/>
</dbReference>
<dbReference type="Pfam" id="PF11374">
    <property type="entry name" value="DUF3176"/>
    <property type="match status" value="1"/>
</dbReference>
<dbReference type="PANTHER" id="PTHR37576">
    <property type="entry name" value="DEFECT AT LOW TEMPERATURE PROTEIN 1"/>
    <property type="match status" value="1"/>
</dbReference>
<organism evidence="3 4">
    <name type="scientific">Cercospora kikuchii</name>
    <dbReference type="NCBI Taxonomy" id="84275"/>
    <lineage>
        <taxon>Eukaryota</taxon>
        <taxon>Fungi</taxon>
        <taxon>Dikarya</taxon>
        <taxon>Ascomycota</taxon>
        <taxon>Pezizomycotina</taxon>
        <taxon>Dothideomycetes</taxon>
        <taxon>Dothideomycetidae</taxon>
        <taxon>Mycosphaerellales</taxon>
        <taxon>Mycosphaerellaceae</taxon>
        <taxon>Cercospora</taxon>
    </lineage>
</organism>
<sequence>MSLSENTIRYSQLGTSHAWRPGALRQFPVLGVIQLVGVVLGICAAITILIVSDQALISDWKYSPAVYLTISYTISNFLLAAAFAQGVTLTWWNKAIKEGTVLGDLHRYHAQGTAAWAALTAGKHFNFIAFATLFVTLTPINGPLLQRSSTVGSKSLPSQANLQIPITRSLRDGTGVVFGRAFKVALFSQPFKDVVQAYYGGESIVANSTGCPGDATCTGRLPGAGIAVNCSTASVVYNLSMEVIGADGKIQRNPNQTDVFVSTFSWDSFSPGNISLYLKFKDTSATAGELVVKKCSLQTATVEYPITIDGNSSTILLSANTSIFDDVVLSLNPYPTATTFGHISEVGGYAFALSTRFNANMNIAFAGAAGYDLASTGSVGPQFAGLDDVWSNPSWNASHVKITDPTIYLLNQARELMFRTALAQGNSSMIESVKSATQVRKASIYISHYDFLGIAVAISTMSLGVVLVTFHGYWHLGREVTFSPVEIAKAFSSPLLAEENSNSSAEEMVKSAGTKPVQIADPGQVKSLRG</sequence>
<protein>
    <submittedName>
        <fullName evidence="3">Uncharacterized protein</fullName>
    </submittedName>
</protein>
<keyword evidence="2" id="KW-0812">Transmembrane</keyword>
<keyword evidence="4" id="KW-1185">Reference proteome</keyword>
<evidence type="ECO:0000313" key="3">
    <source>
        <dbReference type="EMBL" id="GIZ48286.1"/>
    </source>
</evidence>
<feature type="region of interest" description="Disordered" evidence="1">
    <location>
        <begin position="502"/>
        <end position="530"/>
    </location>
</feature>
<reference evidence="3 4" key="1">
    <citation type="submission" date="2021-01" db="EMBL/GenBank/DDBJ databases">
        <title>Cercospora kikuchii MAFF 305040 whole genome shotgun sequence.</title>
        <authorList>
            <person name="Kashiwa T."/>
            <person name="Suzuki T."/>
        </authorList>
    </citation>
    <scope>NUCLEOTIDE SEQUENCE [LARGE SCALE GENOMIC DNA]</scope>
    <source>
        <strain evidence="3 4">MAFF 305040</strain>
    </source>
</reference>
<dbReference type="AlphaFoldDB" id="A0A9P3FI84"/>
<evidence type="ECO:0000256" key="2">
    <source>
        <dbReference type="SAM" id="Phobius"/>
    </source>
</evidence>
<dbReference type="PANTHER" id="PTHR37576:SF2">
    <property type="entry name" value="DEFECT AT LOW TEMPERATURE PROTEIN 1"/>
    <property type="match status" value="1"/>
</dbReference>
<evidence type="ECO:0000256" key="1">
    <source>
        <dbReference type="SAM" id="MobiDB-lite"/>
    </source>
</evidence>
<dbReference type="OrthoDB" id="5357734at2759"/>
<name>A0A9P3FI84_9PEZI</name>
<dbReference type="RefSeq" id="XP_044662773.1">
    <property type="nucleotide sequence ID" value="XM_044806838.1"/>
</dbReference>
<dbReference type="Proteomes" id="UP000825890">
    <property type="component" value="Unassembled WGS sequence"/>
</dbReference>
<keyword evidence="2" id="KW-1133">Transmembrane helix</keyword>
<dbReference type="EMBL" id="BOLY01000008">
    <property type="protein sequence ID" value="GIZ48286.1"/>
    <property type="molecule type" value="Genomic_DNA"/>
</dbReference>
<gene>
    <name evidence="3" type="ORF">CKM354_001135400</name>
</gene>
<accession>A0A9P3FI84</accession>